<accession>A0A1H3QSF8</accession>
<sequence>MRTALRGVLGLALALPLLFGVSALSPAALFAVSPAPAVASQLAPQEQHHHRCLKGDKVCEEHQVEHVRQHHRN</sequence>
<dbReference type="AlphaFoldDB" id="A0A1H3QSF8"/>
<dbReference type="EMBL" id="FNOK01000049">
    <property type="protein sequence ID" value="SDZ15649.1"/>
    <property type="molecule type" value="Genomic_DNA"/>
</dbReference>
<evidence type="ECO:0000313" key="2">
    <source>
        <dbReference type="Proteomes" id="UP000199529"/>
    </source>
</evidence>
<proteinExistence type="predicted"/>
<gene>
    <name evidence="1" type="ORF">SAMN05216215_104920</name>
</gene>
<keyword evidence="2" id="KW-1185">Reference proteome</keyword>
<name>A0A1H3QSF8_9PSEU</name>
<organism evidence="1 2">
    <name type="scientific">Saccharopolyspora shandongensis</name>
    <dbReference type="NCBI Taxonomy" id="418495"/>
    <lineage>
        <taxon>Bacteria</taxon>
        <taxon>Bacillati</taxon>
        <taxon>Actinomycetota</taxon>
        <taxon>Actinomycetes</taxon>
        <taxon>Pseudonocardiales</taxon>
        <taxon>Pseudonocardiaceae</taxon>
        <taxon>Saccharopolyspora</taxon>
    </lineage>
</organism>
<dbReference type="Proteomes" id="UP000199529">
    <property type="component" value="Unassembled WGS sequence"/>
</dbReference>
<evidence type="ECO:0000313" key="1">
    <source>
        <dbReference type="EMBL" id="SDZ15649.1"/>
    </source>
</evidence>
<reference evidence="2" key="1">
    <citation type="submission" date="2016-10" db="EMBL/GenBank/DDBJ databases">
        <authorList>
            <person name="Varghese N."/>
            <person name="Submissions S."/>
        </authorList>
    </citation>
    <scope>NUCLEOTIDE SEQUENCE [LARGE SCALE GENOMIC DNA]</scope>
    <source>
        <strain evidence="2">CGMCC 4.3530</strain>
    </source>
</reference>
<protein>
    <submittedName>
        <fullName evidence="1">Uncharacterized protein</fullName>
    </submittedName>
</protein>